<dbReference type="HOGENOM" id="CLU_037612_1_4_9"/>
<dbReference type="CDD" id="cd02042">
    <property type="entry name" value="ParAB_family"/>
    <property type="match status" value="1"/>
</dbReference>
<proteinExistence type="predicted"/>
<organism evidence="2 3">
    <name type="scientific">Coprobacillus cateniformis</name>
    <dbReference type="NCBI Taxonomy" id="100884"/>
    <lineage>
        <taxon>Bacteria</taxon>
        <taxon>Bacillati</taxon>
        <taxon>Bacillota</taxon>
        <taxon>Erysipelotrichia</taxon>
        <taxon>Erysipelotrichales</taxon>
        <taxon>Coprobacillaceae</taxon>
        <taxon>Coprobacillus</taxon>
    </lineage>
</organism>
<dbReference type="AlphaFoldDB" id="E7G7W2"/>
<dbReference type="PANTHER" id="PTHR13696:SF99">
    <property type="entry name" value="COBYRINIC ACID AC-DIAMIDE SYNTHASE"/>
    <property type="match status" value="1"/>
</dbReference>
<dbReference type="RefSeq" id="WP_008787966.1">
    <property type="nucleotide sequence ID" value="NZ_AKCB01000001.1"/>
</dbReference>
<protein>
    <recommendedName>
        <fullName evidence="1">AAA domain-containing protein</fullName>
    </recommendedName>
</protein>
<name>E7G7W2_9FIRM</name>
<gene>
    <name evidence="2" type="ORF">HMPREF9488_00850</name>
</gene>
<feature type="domain" description="AAA" evidence="1">
    <location>
        <begin position="1"/>
        <end position="153"/>
    </location>
</feature>
<dbReference type="EMBL" id="ADKX01000012">
    <property type="protein sequence ID" value="EFW05883.1"/>
    <property type="molecule type" value="Genomic_DNA"/>
</dbReference>
<keyword evidence="3" id="KW-1185">Reference proteome</keyword>
<sequence>MNVIGIVNRKGGVGKTTTAKNLAYSLILENKKVLLLDFDPQCNSTKGLASRKFNKTVSNVLKNEKIERCIYNTRYGIDIIPGDLYLASESIEKNILRNQLQLLNTQYDYIIIDTSPYFNELTAEILLVSDLIIIPTEIEVDSLDAMTTTINELNYLCGSQITFKLLFTKVESLKTIENDIEELDTIYVDHRFQTYIRYHKYAVQRARKYHQPLAKRYKMANVTKDYKALAKEIIKEGI</sequence>
<dbReference type="eggNOG" id="COG1192">
    <property type="taxonomic scope" value="Bacteria"/>
</dbReference>
<dbReference type="Pfam" id="PF13614">
    <property type="entry name" value="AAA_31"/>
    <property type="match status" value="1"/>
</dbReference>
<dbReference type="InterPro" id="IPR025669">
    <property type="entry name" value="AAA_dom"/>
</dbReference>
<reference evidence="2 3" key="1">
    <citation type="submission" date="2010-12" db="EMBL/GenBank/DDBJ databases">
        <title>The Genome Sequence of Coprobacillus sp. strain 29_1.</title>
        <authorList>
            <consortium name="The Broad Institute Genome Sequencing Platform"/>
            <person name="Earl A."/>
            <person name="Ward D."/>
            <person name="Feldgarden M."/>
            <person name="Gevers D."/>
            <person name="Daigneault M."/>
            <person name="Sibley C.D."/>
            <person name="White A."/>
            <person name="Strauss J."/>
            <person name="Allen-Vercoe E."/>
            <person name="Young S.K."/>
            <person name="Zeng Q."/>
            <person name="Gargeya S."/>
            <person name="Fitzgerald M."/>
            <person name="Haas B."/>
            <person name="Abouelleil A."/>
            <person name="Alvarado L."/>
            <person name="Arachchi H.M."/>
            <person name="Berlin A."/>
            <person name="Brown A."/>
            <person name="Chapman S.B."/>
            <person name="Chen Z."/>
            <person name="Dunbar C."/>
            <person name="Freedman E."/>
            <person name="Gearin G."/>
            <person name="Gellesch M."/>
            <person name="Goldberg J."/>
            <person name="Griggs A."/>
            <person name="Gujja S."/>
            <person name="Heilman E."/>
            <person name="Heiman D."/>
            <person name="Howarth C."/>
            <person name="Larson L."/>
            <person name="Lui A."/>
            <person name="MacDonald P.J.P."/>
            <person name="Mehta T."/>
            <person name="Montmayeur A."/>
            <person name="Murphy C."/>
            <person name="Neiman D."/>
            <person name="Pearson M."/>
            <person name="Priest M."/>
            <person name="Roberts A."/>
            <person name="Saif S."/>
            <person name="Shea T."/>
            <person name="Shenoy N."/>
            <person name="Sisk P."/>
            <person name="Stolte C."/>
            <person name="Sykes S."/>
            <person name="White J."/>
            <person name="Yandava C."/>
            <person name="Nusbaum C."/>
            <person name="Birren B."/>
        </authorList>
    </citation>
    <scope>NUCLEOTIDE SEQUENCE [LARGE SCALE GENOMIC DNA]</scope>
    <source>
        <strain evidence="2 3">29_1</strain>
    </source>
</reference>
<evidence type="ECO:0000313" key="2">
    <source>
        <dbReference type="EMBL" id="EFW05883.1"/>
    </source>
</evidence>
<dbReference type="PANTHER" id="PTHR13696">
    <property type="entry name" value="P-LOOP CONTAINING NUCLEOSIDE TRIPHOSPHATE HYDROLASE"/>
    <property type="match status" value="1"/>
</dbReference>
<dbReference type="SUPFAM" id="SSF52540">
    <property type="entry name" value="P-loop containing nucleoside triphosphate hydrolases"/>
    <property type="match status" value="1"/>
</dbReference>
<accession>E7G7W2</accession>
<dbReference type="InterPro" id="IPR050678">
    <property type="entry name" value="DNA_Partitioning_ATPase"/>
</dbReference>
<dbReference type="OrthoDB" id="1655477at2"/>
<dbReference type="GeneID" id="78228741"/>
<dbReference type="Proteomes" id="UP000003157">
    <property type="component" value="Unassembled WGS sequence"/>
</dbReference>
<evidence type="ECO:0000259" key="1">
    <source>
        <dbReference type="Pfam" id="PF13614"/>
    </source>
</evidence>
<dbReference type="Gene3D" id="3.40.50.300">
    <property type="entry name" value="P-loop containing nucleotide triphosphate hydrolases"/>
    <property type="match status" value="1"/>
</dbReference>
<dbReference type="STRING" id="100884.GCA_000269565_00851"/>
<dbReference type="InterPro" id="IPR027417">
    <property type="entry name" value="P-loop_NTPase"/>
</dbReference>
<comment type="caution">
    <text evidence="2">The sequence shown here is derived from an EMBL/GenBank/DDBJ whole genome shotgun (WGS) entry which is preliminary data.</text>
</comment>
<evidence type="ECO:0000313" key="3">
    <source>
        <dbReference type="Proteomes" id="UP000003157"/>
    </source>
</evidence>